<sequence>MNKLILFIIILVLFSINFPICGADYVRDPEIYQFQQLHPADFGEPLWSESGIDINNVTVYRTEDPEIIRQMIEKGLVDVPEEYGQIQINSDGYTDRVFIEAPEISYEIVWVETVFIENHNAPNIVLSENRYLQNLSSSENWRFKLLTSGAVRANGPGTVGTYIDETVHLQIISDAFLLNRTVSKSVDFNVSESYSMKTDSFSYDISENQWIDITKWELYDQITFDAYNYFGFSKGSGTILVPSGYLIQVVEFKEV</sequence>
<gene>
    <name evidence="1" type="ORF">MmiEs2_12550</name>
</gene>
<keyword evidence="2" id="KW-1185">Reference proteome</keyword>
<organism evidence="1 2">
    <name type="scientific">Methanimicrococcus stummii</name>
    <dbReference type="NCBI Taxonomy" id="3028294"/>
    <lineage>
        <taxon>Archaea</taxon>
        <taxon>Methanobacteriati</taxon>
        <taxon>Methanobacteriota</taxon>
        <taxon>Stenosarchaea group</taxon>
        <taxon>Methanomicrobia</taxon>
        <taxon>Methanosarcinales</taxon>
        <taxon>Methanosarcinaceae</taxon>
        <taxon>Methanimicrococcus</taxon>
    </lineage>
</organism>
<dbReference type="AlphaFoldDB" id="A0AA96VIN1"/>
<accession>A0AA96VIN1</accession>
<evidence type="ECO:0000313" key="2">
    <source>
        <dbReference type="Proteomes" id="UP001302662"/>
    </source>
</evidence>
<protein>
    <submittedName>
        <fullName evidence="1">Uncharacterized protein</fullName>
    </submittedName>
</protein>
<dbReference type="GeneID" id="85197726"/>
<name>A0AA96VIN1_9EURY</name>
<dbReference type="Proteomes" id="UP001302662">
    <property type="component" value="Chromosome"/>
</dbReference>
<reference evidence="1 2" key="1">
    <citation type="submission" date="2023-07" db="EMBL/GenBank/DDBJ databases">
        <title>Closed genome sequence of Methanimicrococcus sp. Es2.</title>
        <authorList>
            <person name="Protasov E."/>
            <person name="Platt K."/>
            <person name="Reeh H."/>
            <person name="Poehlein A."/>
            <person name="Daniel R."/>
            <person name="Brune A."/>
        </authorList>
    </citation>
    <scope>NUCLEOTIDE SEQUENCE [LARGE SCALE GENOMIC DNA]</scope>
    <source>
        <strain evidence="1 2">Es2</strain>
    </source>
</reference>
<dbReference type="KEGG" id="mees:MmiEs2_12550"/>
<dbReference type="RefSeq" id="WP_316559040.1">
    <property type="nucleotide sequence ID" value="NZ_CP131062.1"/>
</dbReference>
<dbReference type="EMBL" id="CP131062">
    <property type="protein sequence ID" value="WNY29041.1"/>
    <property type="molecule type" value="Genomic_DNA"/>
</dbReference>
<evidence type="ECO:0000313" key="1">
    <source>
        <dbReference type="EMBL" id="WNY29041.1"/>
    </source>
</evidence>
<proteinExistence type="predicted"/>